<comment type="subcellular location">
    <subcellularLocation>
        <location evidence="1 8">Cell membrane</location>
        <topology evidence="1 8">Multi-pass membrane protein</topology>
    </subcellularLocation>
</comment>
<feature type="transmembrane region" description="Helical" evidence="8">
    <location>
        <begin position="45"/>
        <end position="67"/>
    </location>
</feature>
<reference evidence="10 11" key="1">
    <citation type="submission" date="2016-08" db="EMBL/GenBank/DDBJ databases">
        <title>Novel Firmicute Genomes.</title>
        <authorList>
            <person name="Poppleton D.I."/>
            <person name="Gribaldo S."/>
        </authorList>
    </citation>
    <scope>NUCLEOTIDE SEQUENCE [LARGE SCALE GENOMIC DNA]</scope>
    <source>
        <strain evidence="10 11">RAOx-1</strain>
    </source>
</reference>
<evidence type="ECO:0000256" key="2">
    <source>
        <dbReference type="ARBA" id="ARBA00022475"/>
    </source>
</evidence>
<evidence type="ECO:0000256" key="4">
    <source>
        <dbReference type="ARBA" id="ARBA00022960"/>
    </source>
</evidence>
<name>A0A419SIP5_9BACL</name>
<dbReference type="RefSeq" id="WP_120189054.1">
    <property type="nucleotide sequence ID" value="NZ_MCHY01000008.1"/>
</dbReference>
<keyword evidence="6 8" id="KW-1133">Transmembrane helix</keyword>
<evidence type="ECO:0000256" key="9">
    <source>
        <dbReference type="PIRNR" id="PIRNR002869"/>
    </source>
</evidence>
<dbReference type="InterPro" id="IPR004268">
    <property type="entry name" value="MurJ"/>
</dbReference>
<keyword evidence="5 8" id="KW-0573">Peptidoglycan synthesis</keyword>
<feature type="transmembrane region" description="Helical" evidence="8">
    <location>
        <begin position="410"/>
        <end position="429"/>
    </location>
</feature>
<dbReference type="Proteomes" id="UP000284219">
    <property type="component" value="Unassembled WGS sequence"/>
</dbReference>
<feature type="transmembrane region" description="Helical" evidence="8">
    <location>
        <begin position="88"/>
        <end position="105"/>
    </location>
</feature>
<evidence type="ECO:0000313" key="10">
    <source>
        <dbReference type="EMBL" id="RKD23826.1"/>
    </source>
</evidence>
<protein>
    <recommendedName>
        <fullName evidence="8">Probable lipid II flippase MurJ</fullName>
    </recommendedName>
</protein>
<feature type="transmembrane region" description="Helical" evidence="8">
    <location>
        <begin position="481"/>
        <end position="505"/>
    </location>
</feature>
<evidence type="ECO:0000313" key="11">
    <source>
        <dbReference type="Proteomes" id="UP000284219"/>
    </source>
</evidence>
<evidence type="ECO:0000256" key="6">
    <source>
        <dbReference type="ARBA" id="ARBA00022989"/>
    </source>
</evidence>
<feature type="transmembrane region" description="Helical" evidence="8">
    <location>
        <begin position="183"/>
        <end position="210"/>
    </location>
</feature>
<dbReference type="GO" id="GO:0034204">
    <property type="term" value="P:lipid translocation"/>
    <property type="evidence" value="ECO:0007669"/>
    <property type="project" value="TreeGrafter"/>
</dbReference>
<keyword evidence="11" id="KW-1185">Reference proteome</keyword>
<evidence type="ECO:0000256" key="8">
    <source>
        <dbReference type="HAMAP-Rule" id="MF_02078"/>
    </source>
</evidence>
<keyword evidence="8 9" id="KW-0961">Cell wall biogenesis/degradation</keyword>
<dbReference type="PANTHER" id="PTHR47019:SF1">
    <property type="entry name" value="LIPID II FLIPPASE MURJ"/>
    <property type="match status" value="1"/>
</dbReference>
<dbReference type="UniPathway" id="UPA00219"/>
<comment type="pathway">
    <text evidence="8">Cell wall biogenesis; peptidoglycan biosynthesis.</text>
</comment>
<proteinExistence type="inferred from homology"/>
<dbReference type="OrthoDB" id="9804143at2"/>
<evidence type="ECO:0000256" key="3">
    <source>
        <dbReference type="ARBA" id="ARBA00022692"/>
    </source>
</evidence>
<organism evidence="10 11">
    <name type="scientific">Ammoniphilus oxalaticus</name>
    <dbReference type="NCBI Taxonomy" id="66863"/>
    <lineage>
        <taxon>Bacteria</taxon>
        <taxon>Bacillati</taxon>
        <taxon>Bacillota</taxon>
        <taxon>Bacilli</taxon>
        <taxon>Bacillales</taxon>
        <taxon>Paenibacillaceae</taxon>
        <taxon>Aneurinibacillus group</taxon>
        <taxon>Ammoniphilus</taxon>
    </lineage>
</organism>
<feature type="transmembrane region" description="Helical" evidence="8">
    <location>
        <begin position="310"/>
        <end position="337"/>
    </location>
</feature>
<comment type="function">
    <text evidence="8 9">Involved in peptidoglycan biosynthesis. Transports lipid-linked peptidoglycan precursors from the inner to the outer leaflet of the cytoplasmic membrane.</text>
</comment>
<feature type="transmembrane region" description="Helical" evidence="8">
    <location>
        <begin position="271"/>
        <end position="289"/>
    </location>
</feature>
<dbReference type="AlphaFoldDB" id="A0A419SIP5"/>
<keyword evidence="7 8" id="KW-0472">Membrane</keyword>
<feature type="transmembrane region" description="Helical" evidence="8">
    <location>
        <begin position="156"/>
        <end position="177"/>
    </location>
</feature>
<comment type="caution">
    <text evidence="10">The sequence shown here is derived from an EMBL/GenBank/DDBJ whole genome shotgun (WGS) entry which is preliminary data.</text>
</comment>
<feature type="transmembrane region" description="Helical" evidence="8">
    <location>
        <begin position="349"/>
        <end position="370"/>
    </location>
</feature>
<evidence type="ECO:0000256" key="1">
    <source>
        <dbReference type="ARBA" id="ARBA00004651"/>
    </source>
</evidence>
<keyword evidence="4 8" id="KW-0133">Cell shape</keyword>
<comment type="similarity">
    <text evidence="8 9">Belongs to the MurJ/MviN family.</text>
</comment>
<dbReference type="GO" id="GO:0015648">
    <property type="term" value="F:lipid-linked peptidoglycan transporter activity"/>
    <property type="evidence" value="ECO:0007669"/>
    <property type="project" value="UniProtKB-UniRule"/>
</dbReference>
<dbReference type="PRINTS" id="PR01806">
    <property type="entry name" value="VIRFACTRMVIN"/>
</dbReference>
<accession>A0A419SIP5</accession>
<sequence length="515" mass="57448">MSQTILRSAMIIMVMTLIGRVIGFLRDTLLAHQFGNTFVTDAYGVAYSIPYTIFLFVPGALNAIFLPTLKQQITLKQKDQASALFRKMFTFTLLLYLVISILGFIYSKNLVQLLAPAYEGKELVIATHLMQIMWPSALFIGLLGMFQSTLNAHQQYFFPTLSAVVNSLVIIAAYPLLVPHFGIYGVAIGTTIGFAFAAFTMLPSVAKAGYNLKPDFYWNTLEMRKIGERFFPIMLGSIVTQMTVFIELYLAVGLGEGKLSSLKRAFTVYQLPIAIFVGAFILPIFPHLVEHFTNKKWDQMKASITEGMRYLFLLLLPTIFAFVMIPKELISFLYQWGGNSKFDARDVQWTSIALIFYGLGLFFVALKDLLTRAFYAMENTRTPVIAAVLSIGVFTGASMLLIPYLDHGGIALGTAIGALFHTLFLGILLRKQIGRFILPSFWITMVKTLLSSAVMSLSLMLARSTLPQDTLIKAKLSTLGLIGLGALSFLIAMIILRESLVLHLLQNISKRLLRR</sequence>
<feature type="transmembrane region" description="Helical" evidence="8">
    <location>
        <begin position="441"/>
        <end position="461"/>
    </location>
</feature>
<dbReference type="Pfam" id="PF03023">
    <property type="entry name" value="MurJ"/>
    <property type="match status" value="1"/>
</dbReference>
<feature type="transmembrane region" description="Helical" evidence="8">
    <location>
        <begin position="125"/>
        <end position="144"/>
    </location>
</feature>
<dbReference type="CDD" id="cd13123">
    <property type="entry name" value="MATE_MurJ_like"/>
    <property type="match status" value="1"/>
</dbReference>
<evidence type="ECO:0000256" key="7">
    <source>
        <dbReference type="ARBA" id="ARBA00023136"/>
    </source>
</evidence>
<dbReference type="NCBIfam" id="TIGR01695">
    <property type="entry name" value="murJ_mviN"/>
    <property type="match status" value="1"/>
</dbReference>
<keyword evidence="3 8" id="KW-0812">Transmembrane</keyword>
<dbReference type="GO" id="GO:0008360">
    <property type="term" value="P:regulation of cell shape"/>
    <property type="evidence" value="ECO:0007669"/>
    <property type="project" value="UniProtKB-UniRule"/>
</dbReference>
<gene>
    <name evidence="8" type="primary">murJ</name>
    <name evidence="10" type="ORF">BEP19_05195</name>
</gene>
<feature type="transmembrane region" description="Helical" evidence="8">
    <location>
        <begin position="230"/>
        <end position="251"/>
    </location>
</feature>
<feature type="transmembrane region" description="Helical" evidence="8">
    <location>
        <begin position="382"/>
        <end position="404"/>
    </location>
</feature>
<dbReference type="EMBL" id="MCHY01000008">
    <property type="protein sequence ID" value="RKD23826.1"/>
    <property type="molecule type" value="Genomic_DNA"/>
</dbReference>
<keyword evidence="8 9" id="KW-0813">Transport</keyword>
<evidence type="ECO:0000256" key="5">
    <source>
        <dbReference type="ARBA" id="ARBA00022984"/>
    </source>
</evidence>
<dbReference type="GO" id="GO:0071555">
    <property type="term" value="P:cell wall organization"/>
    <property type="evidence" value="ECO:0007669"/>
    <property type="project" value="UniProtKB-UniRule"/>
</dbReference>
<dbReference type="InterPro" id="IPR051050">
    <property type="entry name" value="Lipid_II_flippase_MurJ/MviN"/>
</dbReference>
<dbReference type="HAMAP" id="MF_02078">
    <property type="entry name" value="MurJ_MviN"/>
    <property type="match status" value="1"/>
</dbReference>
<keyword evidence="2 8" id="KW-1003">Cell membrane</keyword>
<dbReference type="GO" id="GO:0005886">
    <property type="term" value="C:plasma membrane"/>
    <property type="evidence" value="ECO:0007669"/>
    <property type="project" value="UniProtKB-SubCell"/>
</dbReference>
<dbReference type="GO" id="GO:0009252">
    <property type="term" value="P:peptidoglycan biosynthetic process"/>
    <property type="evidence" value="ECO:0007669"/>
    <property type="project" value="UniProtKB-UniRule"/>
</dbReference>
<feature type="transmembrane region" description="Helical" evidence="8">
    <location>
        <begin position="5"/>
        <end position="25"/>
    </location>
</feature>
<dbReference type="PANTHER" id="PTHR47019">
    <property type="entry name" value="LIPID II FLIPPASE MURJ"/>
    <property type="match status" value="1"/>
</dbReference>
<dbReference type="PIRSF" id="PIRSF002869">
    <property type="entry name" value="MviN"/>
    <property type="match status" value="1"/>
</dbReference>